<protein>
    <submittedName>
        <fullName evidence="2">Uncharacterized protein</fullName>
    </submittedName>
</protein>
<gene>
    <name evidence="2" type="ORF">TNCT_70961</name>
</gene>
<keyword evidence="3" id="KW-1185">Reference proteome</keyword>
<feature type="compositionally biased region" description="Basic and acidic residues" evidence="1">
    <location>
        <begin position="1"/>
        <end position="11"/>
    </location>
</feature>
<dbReference type="AlphaFoldDB" id="A0A8X6L2J0"/>
<feature type="region of interest" description="Disordered" evidence="1">
    <location>
        <begin position="1"/>
        <end position="59"/>
    </location>
</feature>
<evidence type="ECO:0000313" key="2">
    <source>
        <dbReference type="EMBL" id="GFQ91398.1"/>
    </source>
</evidence>
<organism evidence="2 3">
    <name type="scientific">Trichonephila clavata</name>
    <name type="common">Joro spider</name>
    <name type="synonym">Nephila clavata</name>
    <dbReference type="NCBI Taxonomy" id="2740835"/>
    <lineage>
        <taxon>Eukaryota</taxon>
        <taxon>Metazoa</taxon>
        <taxon>Ecdysozoa</taxon>
        <taxon>Arthropoda</taxon>
        <taxon>Chelicerata</taxon>
        <taxon>Arachnida</taxon>
        <taxon>Araneae</taxon>
        <taxon>Araneomorphae</taxon>
        <taxon>Entelegynae</taxon>
        <taxon>Araneoidea</taxon>
        <taxon>Nephilidae</taxon>
        <taxon>Trichonephila</taxon>
    </lineage>
</organism>
<dbReference type="EMBL" id="BMAO01023867">
    <property type="protein sequence ID" value="GFQ91398.1"/>
    <property type="molecule type" value="Genomic_DNA"/>
</dbReference>
<evidence type="ECO:0000256" key="1">
    <source>
        <dbReference type="SAM" id="MobiDB-lite"/>
    </source>
</evidence>
<proteinExistence type="predicted"/>
<sequence length="81" mass="8950">MILKSDGDRAMKQSKLSCDTRGSGKVSSPERLGAKSVGSFGQGPTIKRSNDCRGVLNTPNNYSSHFKREDLKMRKICVKME</sequence>
<reference evidence="2" key="1">
    <citation type="submission" date="2020-07" db="EMBL/GenBank/DDBJ databases">
        <title>Multicomponent nature underlies the extraordinary mechanical properties of spider dragline silk.</title>
        <authorList>
            <person name="Kono N."/>
            <person name="Nakamura H."/>
            <person name="Mori M."/>
            <person name="Yoshida Y."/>
            <person name="Ohtoshi R."/>
            <person name="Malay A.D."/>
            <person name="Moran D.A.P."/>
            <person name="Tomita M."/>
            <person name="Numata K."/>
            <person name="Arakawa K."/>
        </authorList>
    </citation>
    <scope>NUCLEOTIDE SEQUENCE</scope>
</reference>
<dbReference type="Proteomes" id="UP000887116">
    <property type="component" value="Unassembled WGS sequence"/>
</dbReference>
<evidence type="ECO:0000313" key="3">
    <source>
        <dbReference type="Proteomes" id="UP000887116"/>
    </source>
</evidence>
<name>A0A8X6L2J0_TRICU</name>
<comment type="caution">
    <text evidence="2">The sequence shown here is derived from an EMBL/GenBank/DDBJ whole genome shotgun (WGS) entry which is preliminary data.</text>
</comment>
<accession>A0A8X6L2J0</accession>